<evidence type="ECO:0000313" key="1">
    <source>
        <dbReference type="EMBL" id="MFC5277360.1"/>
    </source>
</evidence>
<dbReference type="AlphaFoldDB" id="A0ABD5QXD4"/>
<reference evidence="1 2" key="1">
    <citation type="journal article" date="2019" name="Int. J. Syst. Evol. Microbiol.">
        <title>The Global Catalogue of Microorganisms (GCM) 10K type strain sequencing project: providing services to taxonomists for standard genome sequencing and annotation.</title>
        <authorList>
            <consortium name="The Broad Institute Genomics Platform"/>
            <consortium name="The Broad Institute Genome Sequencing Center for Infectious Disease"/>
            <person name="Wu L."/>
            <person name="Ma J."/>
        </authorList>
    </citation>
    <scope>NUCLEOTIDE SEQUENCE [LARGE SCALE GENOMIC DNA]</scope>
    <source>
        <strain evidence="1 2">CGMCC 1.12124</strain>
    </source>
</reference>
<dbReference type="EMBL" id="JBHSKY010000002">
    <property type="protein sequence ID" value="MFC5277360.1"/>
    <property type="molecule type" value="Genomic_DNA"/>
</dbReference>
<evidence type="ECO:0000313" key="2">
    <source>
        <dbReference type="Proteomes" id="UP001596118"/>
    </source>
</evidence>
<accession>A0ABD5QXD4</accession>
<protein>
    <recommendedName>
        <fullName evidence="3">Restriction endonuclease</fullName>
    </recommendedName>
</protein>
<evidence type="ECO:0008006" key="3">
    <source>
        <dbReference type="Google" id="ProtNLM"/>
    </source>
</evidence>
<keyword evidence="2" id="KW-1185">Reference proteome</keyword>
<gene>
    <name evidence="1" type="ORF">ACFPM1_01065</name>
</gene>
<organism evidence="1 2">
    <name type="scientific">Halorubrum rubrum</name>
    <dbReference type="NCBI Taxonomy" id="1126240"/>
    <lineage>
        <taxon>Archaea</taxon>
        <taxon>Methanobacteriati</taxon>
        <taxon>Methanobacteriota</taxon>
        <taxon>Stenosarchaea group</taxon>
        <taxon>Halobacteria</taxon>
        <taxon>Halobacteriales</taxon>
        <taxon>Haloferacaceae</taxon>
        <taxon>Halorubrum</taxon>
    </lineage>
</organism>
<comment type="caution">
    <text evidence="1">The sequence shown here is derived from an EMBL/GenBank/DDBJ whole genome shotgun (WGS) entry which is preliminary data.</text>
</comment>
<sequence>MPSVSGDIELFEEVLHQLHHDFQNHPFHYGNENPVMPELYRQLRIRLSPETVPLTYRQDHSNMDDWRNREMFERLEQENQEIPRVRPEVRFYDDEIWGGTKTDFDLVVFPEKDEVVMQGKKEGIGNFVDIQRTQLSVLCEIKHSMNMSGQFRSGGEKDIQALAEYPGDVGRRYFLFLDWWPQDGYGKVTFEKDIRQLKERIGDVSSRVDVAYLPRTGDLKFVRGICQ</sequence>
<dbReference type="RefSeq" id="WP_256410957.1">
    <property type="nucleotide sequence ID" value="NZ_JANHDM010000002.1"/>
</dbReference>
<name>A0ABD5QXD4_9EURY</name>
<dbReference type="Proteomes" id="UP001596118">
    <property type="component" value="Unassembled WGS sequence"/>
</dbReference>
<proteinExistence type="predicted"/>